<dbReference type="PROSITE" id="PS52004">
    <property type="entry name" value="KS3_2"/>
    <property type="match status" value="1"/>
</dbReference>
<proteinExistence type="inferred from homology"/>
<dbReference type="Proteomes" id="UP000295431">
    <property type="component" value="Unassembled WGS sequence"/>
</dbReference>
<evidence type="ECO:0000256" key="3">
    <source>
        <dbReference type="ARBA" id="ARBA00023315"/>
    </source>
</evidence>
<dbReference type="Pfam" id="PF00109">
    <property type="entry name" value="ketoacyl-synt"/>
    <property type="match status" value="1"/>
</dbReference>
<evidence type="ECO:0000256" key="1">
    <source>
        <dbReference type="ARBA" id="ARBA00008467"/>
    </source>
</evidence>
<dbReference type="PANTHER" id="PTHR11712">
    <property type="entry name" value="POLYKETIDE SYNTHASE-RELATED"/>
    <property type="match status" value="1"/>
</dbReference>
<dbReference type="InterPro" id="IPR000794">
    <property type="entry name" value="Beta-ketoacyl_synthase"/>
</dbReference>
<comment type="similarity">
    <text evidence="1 4">Belongs to the thiolase-like superfamily. Beta-ketoacyl-ACP synthases family.</text>
</comment>
<evidence type="ECO:0000313" key="6">
    <source>
        <dbReference type="EMBL" id="TDC19812.1"/>
    </source>
</evidence>
<dbReference type="AlphaFoldDB" id="A0A4R4PEW0"/>
<dbReference type="SUPFAM" id="SSF53901">
    <property type="entry name" value="Thiolase-like"/>
    <property type="match status" value="2"/>
</dbReference>
<organism evidence="6 7">
    <name type="scientific">Actinomadura bangladeshensis</name>
    <dbReference type="NCBI Taxonomy" id="453573"/>
    <lineage>
        <taxon>Bacteria</taxon>
        <taxon>Bacillati</taxon>
        <taxon>Actinomycetota</taxon>
        <taxon>Actinomycetes</taxon>
        <taxon>Streptosporangiales</taxon>
        <taxon>Thermomonosporaceae</taxon>
        <taxon>Actinomadura</taxon>
    </lineage>
</organism>
<keyword evidence="2 4" id="KW-0808">Transferase</keyword>
<dbReference type="RefSeq" id="WP_131936491.1">
    <property type="nucleotide sequence ID" value="NZ_BAAAMX010000069.1"/>
</dbReference>
<dbReference type="Gene3D" id="3.40.47.10">
    <property type="match status" value="2"/>
</dbReference>
<reference evidence="6 7" key="1">
    <citation type="submission" date="2019-03" db="EMBL/GenBank/DDBJ databases">
        <title>Draft genome sequences of novel Actinobacteria.</title>
        <authorList>
            <person name="Sahin N."/>
            <person name="Ay H."/>
            <person name="Saygin H."/>
        </authorList>
    </citation>
    <scope>NUCLEOTIDE SEQUENCE [LARGE SCALE GENOMIC DNA]</scope>
    <source>
        <strain evidence="6 7">DSM 45347</strain>
    </source>
</reference>
<keyword evidence="7" id="KW-1185">Reference proteome</keyword>
<dbReference type="Pfam" id="PF02801">
    <property type="entry name" value="Ketoacyl-synt_C"/>
    <property type="match status" value="1"/>
</dbReference>
<keyword evidence="3" id="KW-0012">Acyltransferase</keyword>
<dbReference type="GO" id="GO:0006633">
    <property type="term" value="P:fatty acid biosynthetic process"/>
    <property type="evidence" value="ECO:0007669"/>
    <property type="project" value="TreeGrafter"/>
</dbReference>
<dbReference type="SMART" id="SM00825">
    <property type="entry name" value="PKS_KS"/>
    <property type="match status" value="1"/>
</dbReference>
<protein>
    <submittedName>
        <fullName evidence="6">Ketosynthase chain-length factor</fullName>
    </submittedName>
</protein>
<evidence type="ECO:0000259" key="5">
    <source>
        <dbReference type="PROSITE" id="PS52004"/>
    </source>
</evidence>
<sequence length="403" mass="40956">MSGQAVVTGLGVTAPNGIGVHEYWDAVRDGRSGLGAITRFDASGYPVAVAGEIPECPAERELPERLLPQSDRVTRLALVAAGEALRDAAIKPGDVPEYQMGVVTASTSGGLEFGQRELQKLWGSGWRDVSAYMSFAWYYAVHTGQISIHNGMRGPGGVLASEQSGGLDTLAFARRKIRAGTTTMAAGGVDGTLCPYGVAIQTAGGELSPCADPGTAYLPFDAEAGGCVPGEGGAVLIVEDRAGAEERGAPQIYGAVAGHGAAFDPEPGCADGLYRAALAALDDAGRPAAAVDVVFADAAGRRDLDDAEVAALTRLFGPRSVPVTAPKSMTGRLLSGGAALDLATALLALRDGVIPPTTGTRPGRADDRIDLVVAEPRPAGIGTALVLARGRGGFASAAVLTAP</sequence>
<dbReference type="EMBL" id="SMJW01000005">
    <property type="protein sequence ID" value="TDC19812.1"/>
    <property type="molecule type" value="Genomic_DNA"/>
</dbReference>
<gene>
    <name evidence="6" type="ORF">E1284_02270</name>
</gene>
<evidence type="ECO:0000256" key="2">
    <source>
        <dbReference type="ARBA" id="ARBA00022679"/>
    </source>
</evidence>
<name>A0A4R4PEW0_9ACTN</name>
<dbReference type="GO" id="GO:0004315">
    <property type="term" value="F:3-oxoacyl-[acyl-carrier-protein] synthase activity"/>
    <property type="evidence" value="ECO:0007669"/>
    <property type="project" value="TreeGrafter"/>
</dbReference>
<dbReference type="OrthoDB" id="416758at2"/>
<dbReference type="PANTHER" id="PTHR11712:SF322">
    <property type="entry name" value="POLYKETIDE BETA-KETOACYL SYNTHASE 2-RELATED"/>
    <property type="match status" value="1"/>
</dbReference>
<feature type="domain" description="Ketosynthase family 3 (KS3)" evidence="5">
    <location>
        <begin position="2"/>
        <end position="402"/>
    </location>
</feature>
<dbReference type="InterPro" id="IPR014031">
    <property type="entry name" value="Ketoacyl_synth_C"/>
</dbReference>
<evidence type="ECO:0000313" key="7">
    <source>
        <dbReference type="Proteomes" id="UP000295431"/>
    </source>
</evidence>
<evidence type="ECO:0000256" key="4">
    <source>
        <dbReference type="RuleBase" id="RU003694"/>
    </source>
</evidence>
<dbReference type="InterPro" id="IPR014030">
    <property type="entry name" value="Ketoacyl_synth_N"/>
</dbReference>
<dbReference type="InterPro" id="IPR016039">
    <property type="entry name" value="Thiolase-like"/>
</dbReference>
<accession>A0A4R4PEW0</accession>
<dbReference type="InterPro" id="IPR020841">
    <property type="entry name" value="PKS_Beta-ketoAc_synthase_dom"/>
</dbReference>
<comment type="caution">
    <text evidence="6">The sequence shown here is derived from an EMBL/GenBank/DDBJ whole genome shotgun (WGS) entry which is preliminary data.</text>
</comment>